<dbReference type="AlphaFoldDB" id="A0A645IYB3"/>
<comment type="caution">
    <text evidence="1">The sequence shown here is derived from an EMBL/GenBank/DDBJ whole genome shotgun (WGS) entry which is preliminary data.</text>
</comment>
<gene>
    <name evidence="1" type="ORF">SDC9_199869</name>
</gene>
<dbReference type="EMBL" id="VSSQ01118106">
    <property type="protein sequence ID" value="MPN52213.1"/>
    <property type="molecule type" value="Genomic_DNA"/>
</dbReference>
<protein>
    <submittedName>
        <fullName evidence="1">Uncharacterized protein</fullName>
    </submittedName>
</protein>
<evidence type="ECO:0000313" key="1">
    <source>
        <dbReference type="EMBL" id="MPN52213.1"/>
    </source>
</evidence>
<sequence>MAASHVGSGRSFRLNIFTVFVQVNTGLEEIIVEKGRIHFLVLPDADRNDQMSAFSCQILGQCILSVQIVAQVDNPGGIGCFHGALVIEFTFCCLHLVSCSIFLNGRLGTQVPGILVIAIVGDGARAFYLKGIHHINALHTAVFVQIDIHIFIFFRRCRRCQGCRGAGANH</sequence>
<name>A0A645IYB3_9ZZZZ</name>
<proteinExistence type="predicted"/>
<accession>A0A645IYB3</accession>
<organism evidence="1">
    <name type="scientific">bioreactor metagenome</name>
    <dbReference type="NCBI Taxonomy" id="1076179"/>
    <lineage>
        <taxon>unclassified sequences</taxon>
        <taxon>metagenomes</taxon>
        <taxon>ecological metagenomes</taxon>
    </lineage>
</organism>
<reference evidence="1" key="1">
    <citation type="submission" date="2019-08" db="EMBL/GenBank/DDBJ databases">
        <authorList>
            <person name="Kucharzyk K."/>
            <person name="Murdoch R.W."/>
            <person name="Higgins S."/>
            <person name="Loffler F."/>
        </authorList>
    </citation>
    <scope>NUCLEOTIDE SEQUENCE</scope>
</reference>